<dbReference type="AlphaFoldDB" id="A0AAV7I1S7"/>
<dbReference type="EMBL" id="JAHXZJ010002609">
    <property type="protein sequence ID" value="KAH0539748.1"/>
    <property type="molecule type" value="Genomic_DNA"/>
</dbReference>
<protein>
    <submittedName>
        <fullName evidence="1">Uncharacterized protein</fullName>
    </submittedName>
</protein>
<gene>
    <name evidence="1" type="ORF">KQX54_007826</name>
</gene>
<accession>A0AAV7I1S7</accession>
<name>A0AAV7I1S7_COTGL</name>
<comment type="caution">
    <text evidence="1">The sequence shown here is derived from an EMBL/GenBank/DDBJ whole genome shotgun (WGS) entry which is preliminary data.</text>
</comment>
<dbReference type="Proteomes" id="UP000826195">
    <property type="component" value="Unassembled WGS sequence"/>
</dbReference>
<proteinExistence type="predicted"/>
<evidence type="ECO:0000313" key="1">
    <source>
        <dbReference type="EMBL" id="KAH0539748.1"/>
    </source>
</evidence>
<sequence>MAVYGAFNQGSSPLWVCGSKPELRVCASECSKGKGWLVGWLAGWLVGWLPHCQPELAPVESGAKPSYHHHYYQPTTTTTTSITRTITTTTSLLIASPSVLVMPVHWYMMHTGLSEALSVWGEIEEGSDGYIYLRWLVNITKPMNMRMWFLVKPKASFDWASHSRC</sequence>
<organism evidence="1 2">
    <name type="scientific">Cotesia glomerata</name>
    <name type="common">Lepidopteran parasitic wasp</name>
    <name type="synonym">Apanteles glomeratus</name>
    <dbReference type="NCBI Taxonomy" id="32391"/>
    <lineage>
        <taxon>Eukaryota</taxon>
        <taxon>Metazoa</taxon>
        <taxon>Ecdysozoa</taxon>
        <taxon>Arthropoda</taxon>
        <taxon>Hexapoda</taxon>
        <taxon>Insecta</taxon>
        <taxon>Pterygota</taxon>
        <taxon>Neoptera</taxon>
        <taxon>Endopterygota</taxon>
        <taxon>Hymenoptera</taxon>
        <taxon>Apocrita</taxon>
        <taxon>Ichneumonoidea</taxon>
        <taxon>Braconidae</taxon>
        <taxon>Microgastrinae</taxon>
        <taxon>Cotesia</taxon>
    </lineage>
</organism>
<reference evidence="1 2" key="1">
    <citation type="journal article" date="2021" name="J. Hered.">
        <title>A chromosome-level genome assembly of the parasitoid wasp, Cotesia glomerata (Hymenoptera: Braconidae).</title>
        <authorList>
            <person name="Pinto B.J."/>
            <person name="Weis J.J."/>
            <person name="Gamble T."/>
            <person name="Ode P.J."/>
            <person name="Paul R."/>
            <person name="Zaspel J.M."/>
        </authorList>
    </citation>
    <scope>NUCLEOTIDE SEQUENCE [LARGE SCALE GENOMIC DNA]</scope>
    <source>
        <strain evidence="1">CgM1</strain>
    </source>
</reference>
<keyword evidence="2" id="KW-1185">Reference proteome</keyword>
<evidence type="ECO:0000313" key="2">
    <source>
        <dbReference type="Proteomes" id="UP000826195"/>
    </source>
</evidence>